<feature type="compositionally biased region" description="Basic and acidic residues" evidence="10">
    <location>
        <begin position="4065"/>
        <end position="4087"/>
    </location>
</feature>
<feature type="compositionally biased region" description="Basic and acidic residues" evidence="10">
    <location>
        <begin position="4159"/>
        <end position="4184"/>
    </location>
</feature>
<keyword evidence="7 9" id="KW-0143">Chaperone</keyword>
<evidence type="ECO:0000256" key="9">
    <source>
        <dbReference type="PIRNR" id="PIRNR010340"/>
    </source>
</evidence>
<evidence type="ECO:0000313" key="13">
    <source>
        <dbReference type="Proteomes" id="UP001165060"/>
    </source>
</evidence>
<dbReference type="InterPro" id="IPR027417">
    <property type="entry name" value="P-loop_NTPase"/>
</dbReference>
<evidence type="ECO:0000256" key="1">
    <source>
        <dbReference type="ARBA" id="ARBA00004604"/>
    </source>
</evidence>
<dbReference type="InterPro" id="IPR003593">
    <property type="entry name" value="AAA+_ATPase"/>
</dbReference>
<evidence type="ECO:0000256" key="3">
    <source>
        <dbReference type="ARBA" id="ARBA00007188"/>
    </source>
</evidence>
<dbReference type="Pfam" id="PF17867">
    <property type="entry name" value="AAA_lid_7"/>
    <property type="match status" value="2"/>
</dbReference>
<evidence type="ECO:0000256" key="5">
    <source>
        <dbReference type="ARBA" id="ARBA00022741"/>
    </source>
</evidence>
<feature type="compositionally biased region" description="Basic and acidic residues" evidence="10">
    <location>
        <begin position="3760"/>
        <end position="3786"/>
    </location>
</feature>
<feature type="compositionally biased region" description="Acidic residues" evidence="10">
    <location>
        <begin position="3690"/>
        <end position="3727"/>
    </location>
</feature>
<comment type="subcellular location">
    <subcellularLocation>
        <location evidence="1">Nucleus</location>
        <location evidence="1">Nucleolus</location>
    </subcellularLocation>
    <subcellularLocation>
        <location evidence="2">Nucleus</location>
        <location evidence="2">Nucleoplasm</location>
    </subcellularLocation>
</comment>
<feature type="region of interest" description="Disordered" evidence="10">
    <location>
        <begin position="473"/>
        <end position="503"/>
    </location>
</feature>
<organism evidence="12 13">
    <name type="scientific">Tetraparma gracilis</name>
    <dbReference type="NCBI Taxonomy" id="2962635"/>
    <lineage>
        <taxon>Eukaryota</taxon>
        <taxon>Sar</taxon>
        <taxon>Stramenopiles</taxon>
        <taxon>Ochrophyta</taxon>
        <taxon>Bolidophyceae</taxon>
        <taxon>Parmales</taxon>
        <taxon>Triparmaceae</taxon>
        <taxon>Tetraparma</taxon>
    </lineage>
</organism>
<proteinExistence type="inferred from homology"/>
<keyword evidence="6 9" id="KW-0067">ATP-binding</keyword>
<reference evidence="12 13" key="1">
    <citation type="journal article" date="2023" name="Commun. Biol.">
        <title>Genome analysis of Parmales, the sister group of diatoms, reveals the evolutionary specialization of diatoms from phago-mixotrophs to photoautotrophs.</title>
        <authorList>
            <person name="Ban H."/>
            <person name="Sato S."/>
            <person name="Yoshikawa S."/>
            <person name="Yamada K."/>
            <person name="Nakamura Y."/>
            <person name="Ichinomiya M."/>
            <person name="Sato N."/>
            <person name="Blanc-Mathieu R."/>
            <person name="Endo H."/>
            <person name="Kuwata A."/>
            <person name="Ogata H."/>
        </authorList>
    </citation>
    <scope>NUCLEOTIDE SEQUENCE [LARGE SCALE GENOMIC DNA]</scope>
</reference>
<evidence type="ECO:0000256" key="7">
    <source>
        <dbReference type="ARBA" id="ARBA00023186"/>
    </source>
</evidence>
<feature type="compositionally biased region" description="Basic and acidic residues" evidence="10">
    <location>
        <begin position="3854"/>
        <end position="3865"/>
    </location>
</feature>
<evidence type="ECO:0000259" key="11">
    <source>
        <dbReference type="PROSITE" id="PS50234"/>
    </source>
</evidence>
<dbReference type="InterPro" id="IPR040848">
    <property type="entry name" value="AAA_lid_7"/>
</dbReference>
<feature type="compositionally biased region" description="Basic and acidic residues" evidence="10">
    <location>
        <begin position="3797"/>
        <end position="3818"/>
    </location>
</feature>
<comment type="caution">
    <text evidence="12">The sequence shown here is derived from an EMBL/GenBank/DDBJ whole genome shotgun (WGS) entry which is preliminary data.</text>
</comment>
<evidence type="ECO:0000313" key="12">
    <source>
        <dbReference type="EMBL" id="GMI57103.1"/>
    </source>
</evidence>
<evidence type="ECO:0000256" key="6">
    <source>
        <dbReference type="ARBA" id="ARBA00022840"/>
    </source>
</evidence>
<evidence type="ECO:0000256" key="4">
    <source>
        <dbReference type="ARBA" id="ARBA00017143"/>
    </source>
</evidence>
<feature type="compositionally biased region" description="Acidic residues" evidence="10">
    <location>
        <begin position="3866"/>
        <end position="3914"/>
    </location>
</feature>
<feature type="compositionally biased region" description="Acidic residues" evidence="10">
    <location>
        <begin position="3825"/>
        <end position="3853"/>
    </location>
</feature>
<dbReference type="Gene3D" id="3.40.50.300">
    <property type="entry name" value="P-loop containing nucleotide triphosphate hydrolases"/>
    <property type="match status" value="4"/>
</dbReference>
<dbReference type="PANTHER" id="PTHR48103:SF2">
    <property type="entry name" value="MIDASIN"/>
    <property type="match status" value="1"/>
</dbReference>
<feature type="compositionally biased region" description="Acidic residues" evidence="10">
    <location>
        <begin position="3947"/>
        <end position="3964"/>
    </location>
</feature>
<dbReference type="Gene3D" id="3.40.50.410">
    <property type="entry name" value="von Willebrand factor, type A domain"/>
    <property type="match status" value="1"/>
</dbReference>
<protein>
    <recommendedName>
        <fullName evidence="4 9">Midasin</fullName>
    </recommendedName>
</protein>
<dbReference type="EMBL" id="BRYB01006418">
    <property type="protein sequence ID" value="GMI57103.1"/>
    <property type="molecule type" value="Genomic_DNA"/>
</dbReference>
<dbReference type="PROSITE" id="PS50234">
    <property type="entry name" value="VWFA"/>
    <property type="match status" value="1"/>
</dbReference>
<name>A0ABQ6NE26_9STRA</name>
<dbReference type="SMART" id="SM00382">
    <property type="entry name" value="AAA"/>
    <property type="match status" value="4"/>
</dbReference>
<evidence type="ECO:0000256" key="10">
    <source>
        <dbReference type="SAM" id="MobiDB-lite"/>
    </source>
</evidence>
<feature type="compositionally biased region" description="Basic and acidic residues" evidence="10">
    <location>
        <begin position="3482"/>
        <end position="3500"/>
    </location>
</feature>
<dbReference type="InterPro" id="IPR011704">
    <property type="entry name" value="ATPase_dyneun-rel_AAA"/>
</dbReference>
<dbReference type="CDD" id="cd00009">
    <property type="entry name" value="AAA"/>
    <property type="match status" value="2"/>
</dbReference>
<feature type="compositionally biased region" description="Acidic residues" evidence="10">
    <location>
        <begin position="4091"/>
        <end position="4104"/>
    </location>
</feature>
<feature type="compositionally biased region" description="Acidic residues" evidence="10">
    <location>
        <begin position="3923"/>
        <end position="3936"/>
    </location>
</feature>
<keyword evidence="8 9" id="KW-0539">Nucleus</keyword>
<feature type="compositionally biased region" description="Acidic residues" evidence="10">
    <location>
        <begin position="4139"/>
        <end position="4158"/>
    </location>
</feature>
<feature type="compositionally biased region" description="Basic and acidic residues" evidence="10">
    <location>
        <begin position="4204"/>
        <end position="4222"/>
    </location>
</feature>
<gene>
    <name evidence="12" type="ORF">TeGR_g10993</name>
</gene>
<keyword evidence="13" id="KW-1185">Reference proteome</keyword>
<dbReference type="PANTHER" id="PTHR48103">
    <property type="entry name" value="MIDASIN-RELATED"/>
    <property type="match status" value="1"/>
</dbReference>
<comment type="function">
    <text evidence="9">Nuclear chaperone required for maturation and nuclear export of pre-60S ribosome subunits.</text>
</comment>
<feature type="compositionally biased region" description="Basic and acidic residues" evidence="10">
    <location>
        <begin position="3675"/>
        <end position="3689"/>
    </location>
</feature>
<dbReference type="SMART" id="SM00327">
    <property type="entry name" value="VWA"/>
    <property type="match status" value="1"/>
</dbReference>
<accession>A0ABQ6NE26</accession>
<dbReference type="PIRSF" id="PIRSF010340">
    <property type="entry name" value="Midasin"/>
    <property type="match status" value="1"/>
</dbReference>
<feature type="compositionally biased region" description="Acidic residues" evidence="10">
    <location>
        <begin position="3747"/>
        <end position="3759"/>
    </location>
</feature>
<dbReference type="InterPro" id="IPR002035">
    <property type="entry name" value="VWF_A"/>
</dbReference>
<dbReference type="Pfam" id="PF07728">
    <property type="entry name" value="AAA_5"/>
    <property type="match status" value="5"/>
</dbReference>
<dbReference type="InterPro" id="IPR012099">
    <property type="entry name" value="Midasin"/>
</dbReference>
<dbReference type="InterPro" id="IPR036465">
    <property type="entry name" value="vWFA_dom_sf"/>
</dbReference>
<dbReference type="SUPFAM" id="SSF52540">
    <property type="entry name" value="P-loop containing nucleoside triphosphate hydrolases"/>
    <property type="match status" value="4"/>
</dbReference>
<comment type="similarity">
    <text evidence="3 9">Belongs to the midasin family.</text>
</comment>
<feature type="region of interest" description="Disordered" evidence="10">
    <location>
        <begin position="3615"/>
        <end position="4257"/>
    </location>
</feature>
<dbReference type="Proteomes" id="UP001165060">
    <property type="component" value="Unassembled WGS sequence"/>
</dbReference>
<feature type="compositionally biased region" description="Basic and acidic residues" evidence="10">
    <location>
        <begin position="4045"/>
        <end position="4058"/>
    </location>
</feature>
<evidence type="ECO:0000256" key="2">
    <source>
        <dbReference type="ARBA" id="ARBA00004642"/>
    </source>
</evidence>
<dbReference type="SUPFAM" id="SSF53300">
    <property type="entry name" value="vWA-like"/>
    <property type="match status" value="1"/>
</dbReference>
<feature type="domain" description="VWFA" evidence="11">
    <location>
        <begin position="4371"/>
        <end position="4564"/>
    </location>
</feature>
<feature type="compositionally biased region" description="Acidic residues" evidence="10">
    <location>
        <begin position="4239"/>
        <end position="4248"/>
    </location>
</feature>
<feature type="compositionally biased region" description="Acidic residues" evidence="10">
    <location>
        <begin position="3995"/>
        <end position="4020"/>
    </location>
</feature>
<evidence type="ECO:0000256" key="8">
    <source>
        <dbReference type="ARBA" id="ARBA00023242"/>
    </source>
</evidence>
<sequence>MVTPFWLREGLHQPIVDWAAKDTSTNMSKFVLTSSATKNLRALTRACAAGPWPLLIEGPTSAGKTTLVEYLAALTGHRCVRINNHEHTDVQEYTGSYVASSSGALVFREGILVEALRKGYWIILDELNLAPSEVLEALNRLLDDNRELYLPETQEIIKPHPTFRLFATQNPSGAYGGRKPLSRAFRNRFVEIHMGDIPNAEMVTILELRCGCAPSHAKLLVKVLNQLQHRRSSSSVFQGKGGLITPRDLLRWAERRPTTKEELAFEGYCLLAERLRLDDEKVVVQDVLEEVIKVKLELDATYYSPSSSGRKQLLQVQESPSSLAMVGLSSKEIAPTNSLLRLLLLVGRCIAQKEPVLLVGETGCGKTTVCQLYSLLLDRHLHVVNCHANTETGDLLGGLRPLRGREGKVIEMVEEVKALLAFINDSPHASLVAESNILPPPFLLPDAMQTTPTTNELESASIKFSRALSTFISTTTKPPPEDDDSKRKRANSNPLPPPPSSFLSSITDRVAKIEALYRRANSLFEWLDGPLVTAMRHGDLILLDEMSLAEDAVLERLNSVLEPSRTLTLAEKGGSAEEEGIDEIHGAENFRIFATMNPGGDFGKRELSPALRSRFTEIWVPQINARADFSLVLSLVLSGPPSSLATAMLDYVDFFNSTIYGQANSQYVDFVLSLRDVLGWARFVMTCGTSSDSAAWQSYLHGAALMHLDGLGLGTGLNFEDAVAAKSQASAFLLSMVPETHLAAASTGFDDSAASIASIHSDYVSSASSFGVKPFLINTGSVPIPASLNFSMTAPTTGMNLRRVVRAMQLSKPVLLEGSPGVGKTSLIQALAAASGHKLVRINLSEQTDIGDLMGSDLPCAGDDEAAEGGAKFTWCDGVFLTALKNGDWVLLDELNLASQSVLEGLNSCLDHRAQVFIPELSQTFDCPPSFRIFAAQNPLSQGGGRKGLPKSFLNRFTKVFVEALTPADLRNIVVNKFPSIDPPVVEKMVQFNSQVQDDIVEKRLYGQLGFPWEFNLRDVFRWCQLVVSEKEEDSVCKFVDAIYLQRMRSLDDRKGLLKTYADVFQTSPEVNSFPVFNMSSSSPLVQVGGAFVTRQTAAIDEINSNFPADLDLPRGLRRPLETVARCVQQNWPCLIIGPASSGKNTLVRSLAVLANVQVEEAAMTPATDVTELLGCFEQSDSEADIKGLLGGVSGLVRRALFELAGDSVKCKKVAQLSGIWGSVEKRQAAITEKGKQLQHDATFLALIKQLLDSVQDLIGGADVDKARVLLAQVTEIAAGKKTKKGGATFRWVDGVLVKAMQDGRWLHLQNVNFCPASVLDRLNPLMEIGGELVLTEGGGSADRGEDGVRIVKPHRNFRLFLSMNAETGGEVSRAMRNRCIEVCLLSPSEEEGGEVGEVVRGGDMADVVRNAGVADAVVCEKMVAVHQQEVAKAKADGLGGVVTLKLLSEWAAIFADLRCRGWGVDEALREGWIACYAVACGADAEWASWAPAVSSADAVMVDSANLQRAFAQDAFEARFEADSRLLRYLDRTCGSYGTGLKLHVEGVGGGDPLLLHATDLDWIAGNVADSDVLSSAAANFVRATDFEELERRKERCSDSSSFSPELQACVRSMYDFVLQSSTYGSLKRAHAKCRAALAVSGALDPRDNEQALADITRRGGDSLAKYFAEVDRLKLFVLDRLEVLWAQEKVRRDIQSGAVMEVSAGELSLIAATFGLAADKLSGDVLEGMAVVRMMSSVFVCVDDLLADAAVVPTDWAVVSGLVRRRDDMWNYLSRTTVKGSGDTDPEFLVHWHWFLKSFEAWRKVGGDGEQGEALLGLIEGVNKTLVGTAAAAVTTGAGTIVNTASIFSSDVVWKHSGHIKIPMTLAESVACGSLRDAAGKLCLGGSGGVMRSLGGLLADGSSLLWGNEASQKEIKRELLMALCTLQWRSTDEEGRGGVGGGEEEERGQQVGRVIEARMQAMENKFRLGYDEATLDFNIQTVENQIASFEAMKRVEEADAGGEAGAGEGSVAEMMHAFGRVQTSQIVDVWSVAEEFCLIGEVCRAAREAKIGERLALLIPRMRRFVECGLSSGGRNVKALRPYQTLIWAVEGRVAGGGSLKRLVANLLPVMLVGNGQDSWSNSFNDLGVVSPLIKSPILWSEDADEELGGGVLSGEAGGVGRDSGPVRLVHGVESSAVARLVGGGGDPVRGTGGAAGGARFTLENSKVKRRQAEMLVQHLSGNAGRAAAEVDAASVCVLRYCLEGLLDCFAGEEAIWADGAAFVRALREEGSAKEALLGSCQDVRVARLVQQGVLPDLLRSLYGGDQQEVDTGLAWVLLGLVQFHLHAPTSPLDPGAKPAAKISGMERRVREVSVRVSVGLWGDVVEAGGAGQGGGELREEGAGLLEKRERQQKKVVERNVVGRHQKFAVLFGEVQSFGRSFGDVQRVLKVVQGASAEEESNWQNGARQFGARLRKEWGCYEDIVGGVLVGLESISKGLRLLAGRWAEGGGGGGGGSGVGGTVASLLTYPWRGLGAGGEWTALRRAVADQGMRDIQRGISRFVEQRSVQGGGVKKHVLDSQIAVLFAVLCRSEIMMSVVGGDEGGDVLRTCLGNVVQAWTRAQDMKAAEEAEGGKAGETEEEREERLLREQFPDYSKDYLKIVKKAEDKATYGEEWMDQDEDAKGEVGVDSSFELRAEQIELLCGVHGRVFGGAEMAGATDGKRRTAFVCGYEAVQKLIPVVEVDGTAGEERDLVGGNVMGVGLLSGLCRGVNLTGAAVDAGRGFYTEPNPKECLRAEDALQKAVLRITVLLRAFPGHALLIVIGQIAEKIRGLGIEEPLGKVLCGLEVFLKKAQEWEQHAAARCVIGESLAQVGKLIGEWRKLELEGWGGLLVGREEKMKKDARKIWLRMRNVVGPAGWVFRNSGLAAGSQNRPRGLGEKEAEQLQGVAKAMDGFMLTSGIGQFSQRLELLDSFAGELEWLASKGVGVATQQIVGLKANVLRSLWKYYVQFEEVVEETRERMKAGIEKKVKGEVKLARWDDQNYYALSETTEKNHRKLNKFLREYDEVLNLGVGDVLQQYWIKGVREANSGGEERGAIKVPSNSEIFGSVVREGGEVSVGGGAWVASPPAAVGGAIGIGASALAAHPTVGNIDKIAKKMGKFLSAAGRSKRFGREGAETCDMIVESVFDRIAFLRGDKDKVNKAMKQRALVDMFKALKDVAGVGGAVASFKIPKELKDQLELLKLPGGRGGFGGEAERYFWRCCVEVRQLRGEVEQFGSRFFGSRETGLMVRYSEQLLWMLVIQRMLTSDGAAPEGSAERIVLGGGAGGAALPDQWLCRGVLQEVSRRGRAVVEQIAQLKLLVNVGAEAAGGGMGGDAPVQLGAAGEAVQRAVDRCAGRGRVVGWAVVQEVLGDGVLGELLEADRLVAGVRVETAFERLVGGAGGVREGVGELVAAVRAFAARTAPANAAPSELLVCKAVEDAVKQAMVVTQNIIKERDAVKEDEQKESKGEGEKDGAEAEEEFEALKADTTIWQSHKDACALYNSCGADKIRVASANLHELLDQLTGSASSASNDALVSKVVDAIHALGTVAQFHESVAAKDVHLLAHKAGKMLYVLVRVFRQLVAKGFCHEEEGEGGEGGEGGDVSNMTFEDDVEGTGMGEGEGKEDVTDQIENEEQLLGLKGDEEEEADQEKKQNEKLDEKDVDTGMEMENDFDGETYDMPEGKEEQEEGKDDEKEGEEELDREMGDGGGDDPNEQVVDEKLWDDEDGDGDEGDEGKGEEKFEKDSKVEGGKAEDEIRTKEDDEEEEGGGGDGDKGNKEEEKEQEKKEEEKPDSGGPEGGEAEDGQDGEEGAEEGGEAPINDDLEDNYEDKQGVDVRNEEKAEEEAPADMDLELDAMEGLDDAEGDEEAAEADKDEDPLNEEGGEDTGEEQLTKDPEGEGEGEEGEEEDVETSAAAVAGDVDMPDEQGGEDPPEEDAQQDEPVPIETDANDTDPNVEHGISATGGNSQAEGDDDAEDQPAEQEDAAGGDQDEGGDDAGREQQDDQGEGEWQQGQGGAGDQEGKAEQAERKADDFVNPFKDPGDVEKFWHERLDMVDEKKEEGGEGGGEEDDVDMEDMDEGPQTGKFEYADQASKGGTQVLGAAMDDQQVVPDRDDQDEEKEGEDGEEGGDAEDVDMKVDGGDEDKGGKEKEQDDGKAGGDGDDEAKEERKEKKKRDKKKEKEAGGEEKKKKEKSKEEAGEEEDEMEVEKKGKAEEEEEEEEERDPAAADNQVVTDLSQLQVREGEDAQGEGSTDAKEMLVAGARGVVSAEARETWSGLYATTLPLARRLCEKLRLVLEPLVATKLQGDYRSGKRINMKKVIGYIASGFRKDKIWLRRTKPAKRDYRVLVAVDNSESMQGGGGDMALQSLAIMANAMSQLEVGEMAIASFGEEMRMVHGFQEQWVAGAGAKVVDGLRFDEQRTNLAECLQTSFAEMVESGAERQIAFVITDGRVERDSRTELRRLNRDMAEKGILLVAIVVDGGGAPGARKGGSILDMKEVSFDDKGKVKSKSFLDDFPFPYYLVVQDVGKLPEVLGGTLSQWFQMLAAQDARS</sequence>
<keyword evidence="5 9" id="KW-0547">Nucleotide-binding</keyword>
<feature type="region of interest" description="Disordered" evidence="10">
    <location>
        <begin position="3482"/>
        <end position="3502"/>
    </location>
</feature>